<evidence type="ECO:0000313" key="1">
    <source>
        <dbReference type="EMBL" id="KAK1133851.1"/>
    </source>
</evidence>
<accession>A0AA40KUU8</accession>
<protein>
    <submittedName>
        <fullName evidence="1">Uncharacterized protein</fullName>
    </submittedName>
</protein>
<comment type="caution">
    <text evidence="1">The sequence shown here is derived from an EMBL/GenBank/DDBJ whole genome shotgun (WGS) entry which is preliminary data.</text>
</comment>
<dbReference type="Proteomes" id="UP001177670">
    <property type="component" value="Unassembled WGS sequence"/>
</dbReference>
<dbReference type="AlphaFoldDB" id="A0AA40KUU8"/>
<reference evidence="1" key="1">
    <citation type="submission" date="2021-10" db="EMBL/GenBank/DDBJ databases">
        <title>Melipona bicolor Genome sequencing and assembly.</title>
        <authorList>
            <person name="Araujo N.S."/>
            <person name="Arias M.C."/>
        </authorList>
    </citation>
    <scope>NUCLEOTIDE SEQUENCE</scope>
    <source>
        <strain evidence="1">USP_2M_L1-L4_2017</strain>
        <tissue evidence="1">Whole body</tissue>
    </source>
</reference>
<sequence length="62" mass="6483">MADASPSSLSLSLSLSSFRGIQPAEMTFTAVLRSGAVQFPAGRETTAIPAAKYRRLPLSLSA</sequence>
<evidence type="ECO:0000313" key="2">
    <source>
        <dbReference type="Proteomes" id="UP001177670"/>
    </source>
</evidence>
<name>A0AA40KUU8_9HYME</name>
<proteinExistence type="predicted"/>
<gene>
    <name evidence="1" type="ORF">K0M31_011637</name>
</gene>
<organism evidence="1 2">
    <name type="scientific">Melipona bicolor</name>
    <dbReference type="NCBI Taxonomy" id="60889"/>
    <lineage>
        <taxon>Eukaryota</taxon>
        <taxon>Metazoa</taxon>
        <taxon>Ecdysozoa</taxon>
        <taxon>Arthropoda</taxon>
        <taxon>Hexapoda</taxon>
        <taxon>Insecta</taxon>
        <taxon>Pterygota</taxon>
        <taxon>Neoptera</taxon>
        <taxon>Endopterygota</taxon>
        <taxon>Hymenoptera</taxon>
        <taxon>Apocrita</taxon>
        <taxon>Aculeata</taxon>
        <taxon>Apoidea</taxon>
        <taxon>Anthophila</taxon>
        <taxon>Apidae</taxon>
        <taxon>Melipona</taxon>
    </lineage>
</organism>
<dbReference type="EMBL" id="JAHYIQ010000003">
    <property type="protein sequence ID" value="KAK1133851.1"/>
    <property type="molecule type" value="Genomic_DNA"/>
</dbReference>
<keyword evidence="2" id="KW-1185">Reference proteome</keyword>